<name>A0A6P5IR97_PHACI</name>
<dbReference type="InterPro" id="IPR026983">
    <property type="entry name" value="DHC"/>
</dbReference>
<dbReference type="GO" id="GO:0007018">
    <property type="term" value="P:microtubule-based movement"/>
    <property type="evidence" value="ECO:0007669"/>
    <property type="project" value="InterPro"/>
</dbReference>
<dbReference type="PANTHER" id="PTHR22878">
    <property type="entry name" value="DYNEIN HEAVY CHAIN 6, AXONEMAL-LIKE-RELATED"/>
    <property type="match status" value="1"/>
</dbReference>
<sequence length="457" mass="53247">MSDDEDKEDKDVIAAEKEALNLKLPPIMYPPEEIGADTPLQSKLLKFRRVKEQGKRLNQIITVGAIKKHMRISEEKKKRSPIAPEPEYPSTMYSDLRRRGENYIFMKKRVESHPIVPIQREWLDNMLKLVPQSLKNGREREQLVENLLNEVTTEFERSMKRYLVRTVLVRPPVSWLEDEGGPLPESPLGLDYSKPWHSNYVQARSQVSENLHVLHPTLRTLLDLGYTTFANRLLLDLTGFRAKGPMDCESLRNDVSINARKTEEKLMNTWYPKVINIFTKKEAHDDIKAEKLDSFYNCVSTLMSNQLRDLLKRTVEGFVNLFDPNDNKWLPIFKMELTFDDEKMDFYPTFQDLQEVVGGVVDWIGETLKNVQTVQSWLAGGPTTVKLNTDLPDHMLDQAFRTLREAVNLNLQGPKEHFNEYVEKYSWLINGTAVDQIQTFQAEDHTFDEYTEYLHRI</sequence>
<protein>
    <submittedName>
        <fullName evidence="3">Dynein heavy chain 12, axonemal isoform X15</fullName>
    </submittedName>
</protein>
<dbReference type="PANTHER" id="PTHR22878:SF70">
    <property type="entry name" value="DYNEIN HEAVY CHAIN 2, AXONEMAL"/>
    <property type="match status" value="1"/>
</dbReference>
<organism evidence="2 3">
    <name type="scientific">Phascolarctos cinereus</name>
    <name type="common">Koala</name>
    <dbReference type="NCBI Taxonomy" id="38626"/>
    <lineage>
        <taxon>Eukaryota</taxon>
        <taxon>Metazoa</taxon>
        <taxon>Chordata</taxon>
        <taxon>Craniata</taxon>
        <taxon>Vertebrata</taxon>
        <taxon>Euteleostomi</taxon>
        <taxon>Mammalia</taxon>
        <taxon>Metatheria</taxon>
        <taxon>Diprotodontia</taxon>
        <taxon>Phascolarctidae</taxon>
        <taxon>Phascolarctos</taxon>
    </lineage>
</organism>
<reference evidence="3" key="1">
    <citation type="submission" date="2025-08" db="UniProtKB">
        <authorList>
            <consortium name="RefSeq"/>
        </authorList>
    </citation>
    <scope>IDENTIFICATION</scope>
    <source>
        <tissue evidence="3">Spleen</tissue>
    </source>
</reference>
<proteinExistence type="predicted"/>
<dbReference type="GO" id="GO:0051959">
    <property type="term" value="F:dynein light intermediate chain binding"/>
    <property type="evidence" value="ECO:0007669"/>
    <property type="project" value="InterPro"/>
</dbReference>
<dbReference type="CTD" id="201625"/>
<gene>
    <name evidence="3" type="primary">DNAH12</name>
</gene>
<dbReference type="AlphaFoldDB" id="A0A6P5IR97"/>
<feature type="region of interest" description="Disordered" evidence="1">
    <location>
        <begin position="73"/>
        <end position="93"/>
    </location>
</feature>
<keyword evidence="2" id="KW-1185">Reference proteome</keyword>
<evidence type="ECO:0000256" key="1">
    <source>
        <dbReference type="SAM" id="MobiDB-lite"/>
    </source>
</evidence>
<evidence type="ECO:0000313" key="2">
    <source>
        <dbReference type="Proteomes" id="UP000515140"/>
    </source>
</evidence>
<dbReference type="RefSeq" id="XP_020824650.1">
    <property type="nucleotide sequence ID" value="XM_020968991.1"/>
</dbReference>
<dbReference type="Proteomes" id="UP000515140">
    <property type="component" value="Unplaced"/>
</dbReference>
<dbReference type="GO" id="GO:0030286">
    <property type="term" value="C:dynein complex"/>
    <property type="evidence" value="ECO:0007669"/>
    <property type="project" value="InterPro"/>
</dbReference>
<evidence type="ECO:0000313" key="3">
    <source>
        <dbReference type="RefSeq" id="XP_020824650.1"/>
    </source>
</evidence>
<dbReference type="GO" id="GO:0045505">
    <property type="term" value="F:dynein intermediate chain binding"/>
    <property type="evidence" value="ECO:0007669"/>
    <property type="project" value="InterPro"/>
</dbReference>
<accession>A0A6P5IR97</accession>
<dbReference type="GeneID" id="110195984"/>